<accession>A0A1J4PXJ7</accession>
<evidence type="ECO:0000313" key="14">
    <source>
        <dbReference type="Proteomes" id="UP000034838"/>
    </source>
</evidence>
<dbReference type="RefSeq" id="WP_071387528.1">
    <property type="nucleotide sequence ID" value="NZ_LBDA02000052.1"/>
</dbReference>
<keyword evidence="4" id="KW-0808">Transferase</keyword>
<dbReference type="GO" id="GO:0033068">
    <property type="term" value="P:macrolide biosynthetic process"/>
    <property type="evidence" value="ECO:0007669"/>
    <property type="project" value="UniProtKB-ARBA"/>
</dbReference>
<evidence type="ECO:0000256" key="6">
    <source>
        <dbReference type="ARBA" id="ARBA00023268"/>
    </source>
</evidence>
<dbReference type="PROSITE" id="PS52019">
    <property type="entry name" value="PKS_MFAS_DH"/>
    <property type="match status" value="1"/>
</dbReference>
<dbReference type="InterPro" id="IPR050091">
    <property type="entry name" value="PKS_NRPS_Biosynth_Enz"/>
</dbReference>
<dbReference type="SMART" id="SM00826">
    <property type="entry name" value="PKS_DH"/>
    <property type="match status" value="1"/>
</dbReference>
<keyword evidence="5" id="KW-0045">Antibiotic biosynthesis</keyword>
<dbReference type="Pfam" id="PF16197">
    <property type="entry name" value="KAsynt_C_assoc"/>
    <property type="match status" value="2"/>
</dbReference>
<dbReference type="InterPro" id="IPR032821">
    <property type="entry name" value="PKS_assoc"/>
</dbReference>
<dbReference type="Pfam" id="PF18369">
    <property type="entry name" value="PKS_DE"/>
    <property type="match status" value="1"/>
</dbReference>
<dbReference type="InterPro" id="IPR042104">
    <property type="entry name" value="PKS_dehydratase_sf"/>
</dbReference>
<dbReference type="InterPro" id="IPR018201">
    <property type="entry name" value="Ketoacyl_synth_AS"/>
</dbReference>
<feature type="region of interest" description="Disordered" evidence="9">
    <location>
        <begin position="959"/>
        <end position="981"/>
    </location>
</feature>
<dbReference type="GO" id="GO:0004315">
    <property type="term" value="F:3-oxoacyl-[acyl-carrier-protein] synthase activity"/>
    <property type="evidence" value="ECO:0007669"/>
    <property type="project" value="InterPro"/>
</dbReference>
<evidence type="ECO:0000259" key="11">
    <source>
        <dbReference type="PROSITE" id="PS52004"/>
    </source>
</evidence>
<name>A0A1J4PXJ7_9ACTN</name>
<feature type="active site" description="Proton donor; for dehydratase activity" evidence="8">
    <location>
        <position position="2236"/>
    </location>
</feature>
<evidence type="ECO:0000313" key="13">
    <source>
        <dbReference type="EMBL" id="OIK25434.1"/>
    </source>
</evidence>
<dbReference type="InterPro" id="IPR016039">
    <property type="entry name" value="Thiolase-like"/>
</dbReference>
<dbReference type="Pfam" id="PF08659">
    <property type="entry name" value="KR"/>
    <property type="match status" value="1"/>
</dbReference>
<dbReference type="Proteomes" id="UP000034838">
    <property type="component" value="Unassembled WGS sequence"/>
</dbReference>
<dbReference type="Pfam" id="PF14765">
    <property type="entry name" value="PS-DH"/>
    <property type="match status" value="1"/>
</dbReference>
<dbReference type="PROSITE" id="PS00606">
    <property type="entry name" value="KS3_1"/>
    <property type="match status" value="2"/>
</dbReference>
<dbReference type="Pfam" id="PF02801">
    <property type="entry name" value="Ketoacyl-synt_C"/>
    <property type="match status" value="2"/>
</dbReference>
<comment type="pathway">
    <text evidence="1">Antibiotic biosynthesis.</text>
</comment>
<feature type="region of interest" description="Disordered" evidence="9">
    <location>
        <begin position="1529"/>
        <end position="1566"/>
    </location>
</feature>
<dbReference type="InterPro" id="IPR014031">
    <property type="entry name" value="Ketoacyl_synth_C"/>
</dbReference>
<keyword evidence="7" id="KW-0012">Acyltransferase</keyword>
<evidence type="ECO:0008006" key="15">
    <source>
        <dbReference type="Google" id="ProtNLM"/>
    </source>
</evidence>
<dbReference type="Gene3D" id="1.10.1200.10">
    <property type="entry name" value="ACP-like"/>
    <property type="match status" value="2"/>
</dbReference>
<dbReference type="CDD" id="cd08956">
    <property type="entry name" value="KR_3_FAS_SDR_x"/>
    <property type="match status" value="1"/>
</dbReference>
<dbReference type="GO" id="GO:0004312">
    <property type="term" value="F:fatty acid synthase activity"/>
    <property type="evidence" value="ECO:0007669"/>
    <property type="project" value="TreeGrafter"/>
</dbReference>
<dbReference type="SMART" id="SM00827">
    <property type="entry name" value="PKS_AT"/>
    <property type="match status" value="2"/>
</dbReference>
<dbReference type="PANTHER" id="PTHR43775">
    <property type="entry name" value="FATTY ACID SYNTHASE"/>
    <property type="match status" value="1"/>
</dbReference>
<dbReference type="Pfam" id="PF00550">
    <property type="entry name" value="PP-binding"/>
    <property type="match status" value="2"/>
</dbReference>
<evidence type="ECO:0000256" key="1">
    <source>
        <dbReference type="ARBA" id="ARBA00004792"/>
    </source>
</evidence>
<dbReference type="PROSITE" id="PS50075">
    <property type="entry name" value="CARRIER"/>
    <property type="match status" value="2"/>
</dbReference>
<dbReference type="SUPFAM" id="SSF53901">
    <property type="entry name" value="Thiolase-like"/>
    <property type="match status" value="3"/>
</dbReference>
<evidence type="ECO:0000256" key="8">
    <source>
        <dbReference type="PROSITE-ProRule" id="PRU01363"/>
    </source>
</evidence>
<dbReference type="FunFam" id="3.40.50.720:FF:000381">
    <property type="entry name" value="Probable polyketide synthase pks17"/>
    <property type="match status" value="1"/>
</dbReference>
<dbReference type="InterPro" id="IPR016036">
    <property type="entry name" value="Malonyl_transacylase_ACP-bd"/>
</dbReference>
<feature type="domain" description="Carrier" evidence="10">
    <location>
        <begin position="1003"/>
        <end position="1078"/>
    </location>
</feature>
<dbReference type="SUPFAM" id="SSF51735">
    <property type="entry name" value="NAD(P)-binding Rossmann-fold domains"/>
    <property type="match status" value="2"/>
</dbReference>
<sequence length="3177" mass="331388">MRGQFETPATHHPDHHGFEIPDQQDRFAVIGLSCRLPRAADPQGFWELLRQGRSAITDAPRDRWGDAVPARPETRRGGFLDEVDRFDCGFFGISPREATVMDPQQRLMLELSWEALEDAAIVPDTLRATATGVFVGAIWDEYAGVLLRGGHEAITPHTLTGTQRSIIANRISYTYGLQGPSLTVDAAQASSLVAVHMAVESLRTGESDLALAGGVNLILTPESSEGAARFGGLSPDGRCFTFDARANGYVRGEGGVLVVLKRLADALADGDPVHCVVHGSAVNNDGTTDGLTVPSPDRQAQVIRRACARARVRPADVQYVELHGTGTRVGDPVEAAALGAVFGDAAASRPPLRVGSAKTNVGHLEGAAGIVGLLKTALSIKHRLIPASLNFERPAPGIDLDALRLSVQRDLTPWPDPDAPLLAGVSSFGMGGTNCHVVLGEAPDRSQAEDATGEPARRGTTAWTVSAPSAAALREQARRLRERLDAGPGPDLADIGHSLATTRTHFRHRAVVLGGDADGFRAALEDLAAGREGGARLFRGTAGKQGGTAFLFTGQGSQYAGLGHRLHRREPVFARALDEVCAHLDPLLPRPLREVLFAQSGSAEAGLLDRTLFTQTGLFAVETALWRLLEHYGVRPDHLAGHSIGELTAAHAAGVLELADACTLVAARGRLMQSLDACGAMTAVEATEDEVRRTLAGHEDRADIAAVNGPASVVVSGDEAVVEEVAAHWAAQGRRVRRLKVSHAFHSPLMEPMLAEFGEVAAGLAFHAPRIPVISNLTGRPALARELADAGYWVEHVRRPVRFADGVAALHGLGVDTFVEVGPGGVLTSMAETVLAEVDADGTSRTALIPVLRPDQPEEQSVLAALAEAHVHGAAVDWGTVTADGRRTPLPTYAFQRTRHWPEPVPGAATPVEAAFWKAVDDADVEALTTTLELPEEQRSALRAVAPALSAWHRTLSAAEEATGATAEEVPPAEGVPGAEPGEVDGTSWGARLAGLDAPEQDRLLLELVRTQIAIVLGHVTAEAVGTDHAFKELGFDSPLAVELCKRLSAATERRVTTSAFYGHPTPTALARYLRSLLAGTAAGRTGAGDGHDRPRPASEDEPIAVIGMSCRFPGGVGSPEDLWQLVASGTDAISGFPTDRGWDLHGLYDPDPDRPGTAYTRAGGFLRDAAGFDPAFFGINPREAQAMDPQQRLLLEIAWEAAERSGIDASSLRASRTGVFVGASAQEYGPRLYESRGRLDGYLLTGQTVSVASGRLSYALGLEGPAVTVDTACSSSLVALHLACQALRMGECTLALAGGATVMAGPGMFVEFSRQRGLAPDGRCKAFAAGADGTAWAEGVGMIALERLSDARRNGHRVLAVVRGSAINQDGASNGLTAPNGSAQERLIRQALATARLEPGDVDAVEAHGTGTTLGDPIEAQALLATYGQDRPAERPLWLGSLKSNIGHAQAAAGVGGVIKMVMAMRHGTLPRTLHVDEPSPHVDWSAGRVALLTEPVQWPPTGRPRRAAVSSFGISGTNAHLILEQAPSQPRHDEGAGVGGGGGDADTGRVPDDDGSPSAGGATAPCVPWVVSARSESALREQAGRLAAFAGRGGSPDGGVDDGVPPTPAAVGRALVTTRAALEHRAVVTGRDLAGLSGSLAALARGEEVPGAVLGTAGDELGRTVFVFPGQGSQWQGMARDLLDSSPVFRARVRECADALAPHTDWSLMDVLYEAEGAASLDRVDVVQPALFAVMVALAALWESVGVVPDAVIGHSQGEIAAACVAGALTVADAARIIALRSRALLTLSGRGGMVSVPLSAAAVADLLPRWEGEIEVAAVNGPSSTVVSGGPDALDAFLAECSHLGVAARRIPVGYASHSAQLDAVHDHLLEVLADTSPSPATTAFYSTVTGGLLDTAEMDAEYWFRNGRHTVRFEETVRALIRSGHRTFVEVSPHPVLTVGITDVLEDEREQGAGAVVGTLRRGKGGVERFLLSAAEGYVRGLPVDWIPALPGTTDGAPFLDLPTYAFQHQRYWIAPSRSTAADVSAAGLEASGHPLLGASLPVADSDESVFTGRLSLAAHPWVADHVVSGTALLPGAAFADLAMEVAVQCGCQRVDELVVEAPLVLDEERAVRLQVVVGAADAAGARQLTVHSRPEDEAPDRPWVRHATGTLTTAPSGTVRPAAEGAWPPDGATPVDVDGLYTALRTQGYEYGPAFRGVRAAWRLGEEVYADVVLPEGVDTDGFGTHPALLDAALHPLAAVGLLGGDGAGGVRLPFAWAGVESHATGASAVRVRVRPAGNDAVELLLEDRLGRPVVSVDSLTTRTISRDLLAAASRDGGALYTLGWTPLPTAESGAESTTWAVLDVAGSGSGGLSELLAGHDGIPDVVIAALPSPAGDSGQSTGTDHGAVLGTLALLQEWLADERLAGSQLVVVTRGAVAVRPGETLAAADQAAVWGLVRAAQAEQPDRFLLVDSDERVPAHRVPGSLTESVTAARSAGETQLALRDGTPYVPRLSRDVVQDVGTGRPPHPDGTVLITGATGTLGALVAQHLVSRHGVRHLLLVSRRGAESPNAADLAARLTARGAEVTFAACDVADQAALARLVAEVPAEHPLTAIVHAAGALDDTVITSLTPERTESVLRTKADAAWHLHRLTADLDLSAFVLFSSVVGVAGGGGQANYAAANTSLDALAAHRRSQGLPAVSLAWGLWAESSGMTGHLGDRDLARMSRMGIRPLATERGLELLDTALTTDAPPLVVAARIDAAALRSQAGTGSLPAVMRGLVRTPTRRRGETAGDRTALSGAAGTGTDELRGRLAGLGRAEQHQLLRDLVQTQVAVVLGEPAGPTGDPKRSFKMLGFDSLTSVELRNRLATATGLRLPATLVFDRPTPEALARHLHSELVTSGEDVSAQTLATVAAGDEPIAIVSMACRYPGGMDSPEAFWQTVVEGQEVISDFPEQRGWGVADLYDPDPDRLGKSYTRRGGFLHDAADFDPEFFGISPREALAIDPQQRLLLETSWEALERAGIEPGTLHGSNTGVFTGVMYSDYAPAPTGSHAGSFEGYLITSTAGSVASGRVAYTFGFEGPAVTVDTACSSSLVAMHLAAQALRNGECSMALAGGVTVMASPTVFVEFSRQRGLAQDGRCKAFAEGADGTGFSEGVGLVLLERLSDAQANGHQVLAVLRGSAVNQDGA</sequence>
<dbReference type="SMART" id="SM00822">
    <property type="entry name" value="PKS_KR"/>
    <property type="match status" value="1"/>
</dbReference>
<dbReference type="SUPFAM" id="SSF52151">
    <property type="entry name" value="FabD/lysophospholipase-like"/>
    <property type="match status" value="2"/>
</dbReference>
<dbReference type="InterPro" id="IPR016035">
    <property type="entry name" value="Acyl_Trfase/lysoPLipase"/>
</dbReference>
<dbReference type="InterPro" id="IPR009081">
    <property type="entry name" value="PP-bd_ACP"/>
</dbReference>
<dbReference type="PANTHER" id="PTHR43775:SF51">
    <property type="entry name" value="INACTIVE PHENOLPHTHIOCEROL SYNTHESIS POLYKETIDE SYNTHASE TYPE I PKS1-RELATED"/>
    <property type="match status" value="1"/>
</dbReference>
<dbReference type="InterPro" id="IPR013968">
    <property type="entry name" value="PKS_KR"/>
</dbReference>
<evidence type="ECO:0000256" key="2">
    <source>
        <dbReference type="ARBA" id="ARBA00022450"/>
    </source>
</evidence>
<protein>
    <recommendedName>
        <fullName evidence="15">Polyketide synthase</fullName>
    </recommendedName>
</protein>
<dbReference type="Pfam" id="PF21089">
    <property type="entry name" value="PKS_DH_N"/>
    <property type="match status" value="1"/>
</dbReference>
<dbReference type="Gene3D" id="3.40.47.10">
    <property type="match status" value="3"/>
</dbReference>
<evidence type="ECO:0000256" key="3">
    <source>
        <dbReference type="ARBA" id="ARBA00022553"/>
    </source>
</evidence>
<dbReference type="InterPro" id="IPR036291">
    <property type="entry name" value="NAD(P)-bd_dom_sf"/>
</dbReference>
<feature type="domain" description="Ketosynthase family 3 (KS3)" evidence="11">
    <location>
        <begin position="1101"/>
        <end position="1527"/>
    </location>
</feature>
<reference evidence="13" key="1">
    <citation type="submission" date="2016-10" db="EMBL/GenBank/DDBJ databases">
        <title>Genome sequence of Streptomyces malaysiense MUSC 136.</title>
        <authorList>
            <person name="Lee L.-H."/>
            <person name="Ser H.-L."/>
        </authorList>
    </citation>
    <scope>NUCLEOTIDE SEQUENCE [LARGE SCALE GENOMIC DNA]</scope>
    <source>
        <strain evidence="13">MUSC 136</strain>
    </source>
</reference>
<feature type="domain" description="Carrier" evidence="10">
    <location>
        <begin position="2810"/>
        <end position="2885"/>
    </location>
</feature>
<evidence type="ECO:0000259" key="12">
    <source>
        <dbReference type="PROSITE" id="PS52019"/>
    </source>
</evidence>
<evidence type="ECO:0000256" key="5">
    <source>
        <dbReference type="ARBA" id="ARBA00023194"/>
    </source>
</evidence>
<dbReference type="InterPro" id="IPR014030">
    <property type="entry name" value="Ketoacyl_synth_N"/>
</dbReference>
<dbReference type="FunFam" id="3.40.47.10:FF:000019">
    <property type="entry name" value="Polyketide synthase type I"/>
    <property type="match status" value="2"/>
</dbReference>
<feature type="active site" description="Proton acceptor; for dehydratase activity" evidence="8">
    <location>
        <position position="2070"/>
    </location>
</feature>
<feature type="region of interest" description="N-terminal hotdog fold" evidence="8">
    <location>
        <begin position="2038"/>
        <end position="2163"/>
    </location>
</feature>
<dbReference type="Gene3D" id="3.10.129.110">
    <property type="entry name" value="Polyketide synthase dehydratase"/>
    <property type="match status" value="1"/>
</dbReference>
<gene>
    <name evidence="13" type="ORF">VT52_021405</name>
</gene>
<dbReference type="InterPro" id="IPR049552">
    <property type="entry name" value="PKS_DH_N"/>
</dbReference>
<keyword evidence="2" id="KW-0596">Phosphopantetheine</keyword>
<dbReference type="InterPro" id="IPR006162">
    <property type="entry name" value="Ppantetheine_attach_site"/>
</dbReference>
<dbReference type="InterPro" id="IPR001227">
    <property type="entry name" value="Ac_transferase_dom_sf"/>
</dbReference>
<keyword evidence="14" id="KW-1185">Reference proteome</keyword>
<dbReference type="InterPro" id="IPR014043">
    <property type="entry name" value="Acyl_transferase_dom"/>
</dbReference>
<dbReference type="SMART" id="SM00825">
    <property type="entry name" value="PKS_KS"/>
    <property type="match status" value="3"/>
</dbReference>
<dbReference type="PROSITE" id="PS52004">
    <property type="entry name" value="KS3_2"/>
    <property type="match status" value="3"/>
</dbReference>
<dbReference type="FunFam" id="3.40.366.10:FF:000002">
    <property type="entry name" value="Probable polyketide synthase 2"/>
    <property type="match status" value="2"/>
</dbReference>
<dbReference type="CDD" id="cd00833">
    <property type="entry name" value="PKS"/>
    <property type="match status" value="3"/>
</dbReference>
<dbReference type="InterPro" id="IPR057326">
    <property type="entry name" value="KR_dom"/>
</dbReference>
<dbReference type="InterPro" id="IPR049900">
    <property type="entry name" value="PKS_mFAS_DH"/>
</dbReference>
<dbReference type="Gene3D" id="3.40.50.720">
    <property type="entry name" value="NAD(P)-binding Rossmann-like Domain"/>
    <property type="match status" value="1"/>
</dbReference>
<feature type="compositionally biased region" description="Gly residues" evidence="9">
    <location>
        <begin position="1538"/>
        <end position="1547"/>
    </location>
</feature>
<dbReference type="InterPro" id="IPR020807">
    <property type="entry name" value="PKS_DH"/>
</dbReference>
<feature type="domain" description="PKS/mFAS DH" evidence="12">
    <location>
        <begin position="2038"/>
        <end position="2316"/>
    </location>
</feature>
<dbReference type="InterPro" id="IPR055123">
    <property type="entry name" value="SpnB-like_Rossmann"/>
</dbReference>
<feature type="non-terminal residue" evidence="13">
    <location>
        <position position="3177"/>
    </location>
</feature>
<dbReference type="GO" id="GO:0031177">
    <property type="term" value="F:phosphopantetheine binding"/>
    <property type="evidence" value="ECO:0007669"/>
    <property type="project" value="InterPro"/>
</dbReference>
<dbReference type="InterPro" id="IPR041618">
    <property type="entry name" value="PKS_DE"/>
</dbReference>
<evidence type="ECO:0000256" key="7">
    <source>
        <dbReference type="ARBA" id="ARBA00023315"/>
    </source>
</evidence>
<dbReference type="Pfam" id="PF00698">
    <property type="entry name" value="Acyl_transf_1"/>
    <property type="match status" value="2"/>
</dbReference>
<keyword evidence="3" id="KW-0597">Phosphoprotein</keyword>
<dbReference type="SUPFAM" id="SSF55048">
    <property type="entry name" value="Probable ACP-binding domain of malonyl-CoA ACP transacylase"/>
    <property type="match status" value="2"/>
</dbReference>
<dbReference type="Pfam" id="PF22953">
    <property type="entry name" value="SpnB_Rossmann"/>
    <property type="match status" value="1"/>
</dbReference>
<dbReference type="EMBL" id="LBDA02000052">
    <property type="protein sequence ID" value="OIK25434.1"/>
    <property type="molecule type" value="Genomic_DNA"/>
</dbReference>
<comment type="caution">
    <text evidence="13">The sequence shown here is derived from an EMBL/GenBank/DDBJ whole genome shotgun (WGS) entry which is preliminary data.</text>
</comment>
<evidence type="ECO:0000259" key="10">
    <source>
        <dbReference type="PROSITE" id="PS50075"/>
    </source>
</evidence>
<dbReference type="Pfam" id="PF00109">
    <property type="entry name" value="ketoacyl-synt"/>
    <property type="match status" value="3"/>
</dbReference>
<dbReference type="InterPro" id="IPR036736">
    <property type="entry name" value="ACP-like_sf"/>
</dbReference>
<feature type="region of interest" description="C-terminal hotdog fold" evidence="8">
    <location>
        <begin position="2177"/>
        <end position="2316"/>
    </location>
</feature>
<organism evidence="13 14">
    <name type="scientific">Streptomyces malaysiense</name>
    <dbReference type="NCBI Taxonomy" id="1428626"/>
    <lineage>
        <taxon>Bacteria</taxon>
        <taxon>Bacillati</taxon>
        <taxon>Actinomycetota</taxon>
        <taxon>Actinomycetes</taxon>
        <taxon>Kitasatosporales</taxon>
        <taxon>Streptomycetaceae</taxon>
        <taxon>Streptomyces</taxon>
    </lineage>
</organism>
<dbReference type="Gene3D" id="3.40.366.10">
    <property type="entry name" value="Malonyl-Coenzyme A Acyl Carrier Protein, domain 2"/>
    <property type="match status" value="2"/>
</dbReference>
<dbReference type="FunFam" id="1.10.1200.10:FF:000007">
    <property type="entry name" value="Probable polyketide synthase pks17"/>
    <property type="match status" value="1"/>
</dbReference>
<dbReference type="Gene3D" id="6.10.140.1830">
    <property type="match status" value="1"/>
</dbReference>
<evidence type="ECO:0000256" key="9">
    <source>
        <dbReference type="SAM" id="MobiDB-lite"/>
    </source>
</evidence>
<dbReference type="PROSITE" id="PS00012">
    <property type="entry name" value="PHOSPHOPANTETHEINE"/>
    <property type="match status" value="1"/>
</dbReference>
<dbReference type="SUPFAM" id="SSF47336">
    <property type="entry name" value="ACP-like"/>
    <property type="match status" value="2"/>
</dbReference>
<keyword evidence="6" id="KW-0511">Multifunctional enzyme</keyword>
<dbReference type="InterPro" id="IPR020841">
    <property type="entry name" value="PKS_Beta-ketoAc_synthase_dom"/>
</dbReference>
<feature type="domain" description="Ketosynthase family 3 (KS3)" evidence="11">
    <location>
        <begin position="24"/>
        <end position="441"/>
    </location>
</feature>
<dbReference type="InterPro" id="IPR049551">
    <property type="entry name" value="PKS_DH_C"/>
</dbReference>
<dbReference type="GO" id="GO:0006633">
    <property type="term" value="P:fatty acid biosynthetic process"/>
    <property type="evidence" value="ECO:0007669"/>
    <property type="project" value="InterPro"/>
</dbReference>
<dbReference type="SMART" id="SM00823">
    <property type="entry name" value="PKS_PP"/>
    <property type="match status" value="2"/>
</dbReference>
<dbReference type="InterPro" id="IPR020806">
    <property type="entry name" value="PKS_PP-bd"/>
</dbReference>
<proteinExistence type="predicted"/>
<dbReference type="Gene3D" id="3.30.70.3290">
    <property type="match status" value="2"/>
</dbReference>
<evidence type="ECO:0000256" key="4">
    <source>
        <dbReference type="ARBA" id="ARBA00022679"/>
    </source>
</evidence>
<feature type="domain" description="Ketosynthase family 3 (KS3)" evidence="11">
    <location>
        <begin position="2904"/>
        <end position="3177"/>
    </location>
</feature>